<dbReference type="HOGENOM" id="CLU_121141_2_0_1"/>
<evidence type="ECO:0000259" key="7">
    <source>
        <dbReference type="PROSITE" id="PS51999"/>
    </source>
</evidence>
<accession>A0A0D3AXT3</accession>
<keyword evidence="5" id="KW-0175">Coiled coil</keyword>
<keyword evidence="6" id="KW-1133">Transmembrane helix</keyword>
<dbReference type="Pfam" id="PF06839">
    <property type="entry name" value="Zn_ribbon_GRF"/>
    <property type="match status" value="1"/>
</dbReference>
<organism evidence="8 9">
    <name type="scientific">Brassica oleracea var. oleracea</name>
    <dbReference type="NCBI Taxonomy" id="109376"/>
    <lineage>
        <taxon>Eukaryota</taxon>
        <taxon>Viridiplantae</taxon>
        <taxon>Streptophyta</taxon>
        <taxon>Embryophyta</taxon>
        <taxon>Tracheophyta</taxon>
        <taxon>Spermatophyta</taxon>
        <taxon>Magnoliopsida</taxon>
        <taxon>eudicotyledons</taxon>
        <taxon>Gunneridae</taxon>
        <taxon>Pentapetalae</taxon>
        <taxon>rosids</taxon>
        <taxon>malvids</taxon>
        <taxon>Brassicales</taxon>
        <taxon>Brassicaceae</taxon>
        <taxon>Brassiceae</taxon>
        <taxon>Brassica</taxon>
    </lineage>
</organism>
<keyword evidence="1" id="KW-0479">Metal-binding</keyword>
<feature type="domain" description="GRF-type" evidence="7">
    <location>
        <begin position="20"/>
        <end position="65"/>
    </location>
</feature>
<keyword evidence="2 4" id="KW-0863">Zinc-finger</keyword>
<evidence type="ECO:0000256" key="4">
    <source>
        <dbReference type="PROSITE-ProRule" id="PRU01343"/>
    </source>
</evidence>
<evidence type="ECO:0000256" key="3">
    <source>
        <dbReference type="ARBA" id="ARBA00022833"/>
    </source>
</evidence>
<dbReference type="Pfam" id="PF25464">
    <property type="entry name" value="DUF7900"/>
    <property type="match status" value="1"/>
</dbReference>
<dbReference type="InterPro" id="IPR010666">
    <property type="entry name" value="Znf_GRF"/>
</dbReference>
<evidence type="ECO:0000256" key="6">
    <source>
        <dbReference type="SAM" id="Phobius"/>
    </source>
</evidence>
<dbReference type="AlphaFoldDB" id="A0A0D3AXT3"/>
<evidence type="ECO:0000256" key="5">
    <source>
        <dbReference type="SAM" id="Coils"/>
    </source>
</evidence>
<keyword evidence="9" id="KW-1185">Reference proteome</keyword>
<sequence>MAHISSSSNVVYKNEKGVVCNCNCLANVVQAWTDDNPGRRFYSCEKRKTGDEYDCCNFFQWYDVEKPHGWQRDALIGARNVNRQQREEIKSLRNKIRALRENMGPNSTDLKEKTEACDACEGLKREVLILNERSRVYRNVLITSSVGFTVVLGVFIGVLKW</sequence>
<evidence type="ECO:0000256" key="2">
    <source>
        <dbReference type="ARBA" id="ARBA00022771"/>
    </source>
</evidence>
<dbReference type="Proteomes" id="UP000032141">
    <property type="component" value="Chromosome C2"/>
</dbReference>
<evidence type="ECO:0000256" key="1">
    <source>
        <dbReference type="ARBA" id="ARBA00022723"/>
    </source>
</evidence>
<reference evidence="8" key="2">
    <citation type="submission" date="2015-03" db="UniProtKB">
        <authorList>
            <consortium name="EnsemblPlants"/>
        </authorList>
    </citation>
    <scope>IDENTIFICATION</scope>
</reference>
<dbReference type="Gramene" id="Bo2g159170.1">
    <property type="protein sequence ID" value="Bo2g159170.1"/>
    <property type="gene ID" value="Bo2g159170"/>
</dbReference>
<keyword evidence="6" id="KW-0472">Membrane</keyword>
<keyword evidence="6" id="KW-0812">Transmembrane</keyword>
<feature type="transmembrane region" description="Helical" evidence="6">
    <location>
        <begin position="140"/>
        <end position="159"/>
    </location>
</feature>
<dbReference type="EnsemblPlants" id="Bo2g159170.1">
    <property type="protein sequence ID" value="Bo2g159170.1"/>
    <property type="gene ID" value="Bo2g159170"/>
</dbReference>
<dbReference type="PANTHER" id="PTHR33248">
    <property type="entry name" value="ZINC ION-BINDING PROTEIN"/>
    <property type="match status" value="1"/>
</dbReference>
<dbReference type="eggNOG" id="ENOG502SW2A">
    <property type="taxonomic scope" value="Eukaryota"/>
</dbReference>
<dbReference type="GO" id="GO:0008270">
    <property type="term" value="F:zinc ion binding"/>
    <property type="evidence" value="ECO:0007669"/>
    <property type="project" value="UniProtKB-KW"/>
</dbReference>
<protein>
    <recommendedName>
        <fullName evidence="7">GRF-type domain-containing protein</fullName>
    </recommendedName>
</protein>
<dbReference type="OMA" id="CNCLANV"/>
<evidence type="ECO:0000313" key="8">
    <source>
        <dbReference type="EnsemblPlants" id="Bo2g159170.1"/>
    </source>
</evidence>
<feature type="coiled-coil region" evidence="5">
    <location>
        <begin position="75"/>
        <end position="102"/>
    </location>
</feature>
<evidence type="ECO:0000313" key="9">
    <source>
        <dbReference type="Proteomes" id="UP000032141"/>
    </source>
</evidence>
<dbReference type="PROSITE" id="PS51999">
    <property type="entry name" value="ZF_GRF"/>
    <property type="match status" value="1"/>
</dbReference>
<dbReference type="InterPro" id="IPR057222">
    <property type="entry name" value="DUF7900"/>
</dbReference>
<proteinExistence type="predicted"/>
<keyword evidence="3" id="KW-0862">Zinc</keyword>
<reference evidence="8 9" key="1">
    <citation type="journal article" date="2014" name="Genome Biol.">
        <title>Transcriptome and methylome profiling reveals relics of genome dominance in the mesopolyploid Brassica oleracea.</title>
        <authorList>
            <person name="Parkin I.A."/>
            <person name="Koh C."/>
            <person name="Tang H."/>
            <person name="Robinson S.J."/>
            <person name="Kagale S."/>
            <person name="Clarke W.E."/>
            <person name="Town C.D."/>
            <person name="Nixon J."/>
            <person name="Krishnakumar V."/>
            <person name="Bidwell S.L."/>
            <person name="Denoeud F."/>
            <person name="Belcram H."/>
            <person name="Links M.G."/>
            <person name="Just J."/>
            <person name="Clarke C."/>
            <person name="Bender T."/>
            <person name="Huebert T."/>
            <person name="Mason A.S."/>
            <person name="Pires J.C."/>
            <person name="Barker G."/>
            <person name="Moore J."/>
            <person name="Walley P.G."/>
            <person name="Manoli S."/>
            <person name="Batley J."/>
            <person name="Edwards D."/>
            <person name="Nelson M.N."/>
            <person name="Wang X."/>
            <person name="Paterson A.H."/>
            <person name="King G."/>
            <person name="Bancroft I."/>
            <person name="Chalhoub B."/>
            <person name="Sharpe A.G."/>
        </authorList>
    </citation>
    <scope>NUCLEOTIDE SEQUENCE</scope>
    <source>
        <strain evidence="8 9">cv. TO1000</strain>
    </source>
</reference>
<name>A0A0D3AXT3_BRAOL</name>